<dbReference type="FunFam" id="3.30.70.330:FF:000027">
    <property type="entry name" value="Heterogeneous nuclear ribonucleoprotein q isoform"/>
    <property type="match status" value="1"/>
</dbReference>
<dbReference type="Pfam" id="PF00076">
    <property type="entry name" value="RRM_1"/>
    <property type="match status" value="3"/>
</dbReference>
<feature type="domain" description="RRM" evidence="7">
    <location>
        <begin position="184"/>
        <end position="266"/>
    </location>
</feature>
<evidence type="ECO:0000313" key="8">
    <source>
        <dbReference type="EMBL" id="CAI7998039.1"/>
    </source>
</evidence>
<dbReference type="PANTHER" id="PTHR21245">
    <property type="entry name" value="HETEROGENEOUS NUCLEAR RIBONUCLEOPROTEIN"/>
    <property type="match status" value="1"/>
</dbReference>
<feature type="compositionally biased region" description="Basic and acidic residues" evidence="6">
    <location>
        <begin position="1"/>
        <end position="11"/>
    </location>
</feature>
<accession>A0AA35R053</accession>
<dbReference type="InterPro" id="IPR006535">
    <property type="entry name" value="HnRNP_R/Q_splicing_fac"/>
</dbReference>
<feature type="domain" description="RRM" evidence="7">
    <location>
        <begin position="104"/>
        <end position="182"/>
    </location>
</feature>
<keyword evidence="9" id="KW-1185">Reference proteome</keyword>
<dbReference type="GO" id="GO:0005737">
    <property type="term" value="C:cytoplasm"/>
    <property type="evidence" value="ECO:0007669"/>
    <property type="project" value="UniProtKB-SubCell"/>
</dbReference>
<comment type="subcellular location">
    <subcellularLocation>
        <location evidence="1">Cytoplasm</location>
    </subcellularLocation>
</comment>
<evidence type="ECO:0000256" key="5">
    <source>
        <dbReference type="PROSITE-ProRule" id="PRU00176"/>
    </source>
</evidence>
<organism evidence="8 9">
    <name type="scientific">Geodia barretti</name>
    <name type="common">Barrett's horny sponge</name>
    <dbReference type="NCBI Taxonomy" id="519541"/>
    <lineage>
        <taxon>Eukaryota</taxon>
        <taxon>Metazoa</taxon>
        <taxon>Porifera</taxon>
        <taxon>Demospongiae</taxon>
        <taxon>Heteroscleromorpha</taxon>
        <taxon>Tetractinellida</taxon>
        <taxon>Astrophorina</taxon>
        <taxon>Geodiidae</taxon>
        <taxon>Geodia</taxon>
    </lineage>
</organism>
<evidence type="ECO:0000313" key="9">
    <source>
        <dbReference type="Proteomes" id="UP001174909"/>
    </source>
</evidence>
<dbReference type="CDD" id="cd12250">
    <property type="entry name" value="RRM2_hnRNPR_like"/>
    <property type="match status" value="1"/>
</dbReference>
<sequence length="549" mass="61099">MEEECSPKILDHSLGSDGASPFTNTSTSSHEDSSCGELSPEKPLWGTAPVSDASAESPLGSEKHPSTPIARLMERTGYSIVQQNGQRRYGPPPDWEGEAPSRGCEVFVGKIPRDCFEDELVPVFDKMGKIYELRLMMDYSGLNRGYAFVVYGDVSSAKESVRQLNNYEIRKGRTLGVCMSVDNCRLFVGGIPKKVTKEDIILEVQKVTEGVVDVIVYPSAADKTKNRGFAFVEYDSHRAAAMARRKLMNGRVFLWGHQLAVDWAEPELEVDEEIMAQVKVLYIRNLMLSTAESTIEEVFSRHAPVERVKKIRDYAFVHFHAKEDAHKAMNALNGTLLDGAEIEVMLAKPVNKDTYPRTPKFNRMATLPAVSFIPVDNYGTVLPTFYPTSYPIPPKFMVRNSMGTCTMVRMMCGNRGPGRGGRSFLQLQPVQPNQRLVMPSPYYPTTPQGCFEAKQSEDPLPGPAGYAELQTPPPTAVAAVTQGIIVPKTPKSAFQFLEEVCVKNSWQLPLYTLHTGDTRLFVYKVTLPNLGVSYMPRKLSRTMDEARSA</sequence>
<proteinExistence type="predicted"/>
<evidence type="ECO:0000256" key="3">
    <source>
        <dbReference type="ARBA" id="ARBA00022737"/>
    </source>
</evidence>
<dbReference type="Pfam" id="PF14709">
    <property type="entry name" value="DND1_DSRM"/>
    <property type="match status" value="1"/>
</dbReference>
<name>A0AA35R053_GEOBA</name>
<dbReference type="FunFam" id="3.30.70.330:FF:000022">
    <property type="entry name" value="APOBEC1 complementation factor isoform X1"/>
    <property type="match status" value="1"/>
</dbReference>
<evidence type="ECO:0000256" key="1">
    <source>
        <dbReference type="ARBA" id="ARBA00004496"/>
    </source>
</evidence>
<dbReference type="SMART" id="SM00360">
    <property type="entry name" value="RRM"/>
    <property type="match status" value="3"/>
</dbReference>
<dbReference type="Proteomes" id="UP001174909">
    <property type="component" value="Unassembled WGS sequence"/>
</dbReference>
<feature type="domain" description="RRM" evidence="7">
    <location>
        <begin position="279"/>
        <end position="349"/>
    </location>
</feature>
<dbReference type="InterPro" id="IPR000504">
    <property type="entry name" value="RRM_dom"/>
</dbReference>
<feature type="non-terminal residue" evidence="8">
    <location>
        <position position="549"/>
    </location>
</feature>
<evidence type="ECO:0000256" key="6">
    <source>
        <dbReference type="SAM" id="MobiDB-lite"/>
    </source>
</evidence>
<dbReference type="CDD" id="cd12249">
    <property type="entry name" value="RRM1_hnRNPR_like"/>
    <property type="match status" value="1"/>
</dbReference>
<dbReference type="FunFam" id="3.30.70.330:FF:000026">
    <property type="entry name" value="APOBEC1 complementation factor isoform X1"/>
    <property type="match status" value="1"/>
</dbReference>
<reference evidence="8" key="1">
    <citation type="submission" date="2023-03" db="EMBL/GenBank/DDBJ databases">
        <authorList>
            <person name="Steffen K."/>
            <person name="Cardenas P."/>
        </authorList>
    </citation>
    <scope>NUCLEOTIDE SEQUENCE</scope>
</reference>
<keyword evidence="4 5" id="KW-0694">RNA-binding</keyword>
<dbReference type="NCBIfam" id="TIGR01648">
    <property type="entry name" value="hnRNP-R-Q"/>
    <property type="match status" value="1"/>
</dbReference>
<dbReference type="EMBL" id="CASHTH010000341">
    <property type="protein sequence ID" value="CAI7998039.1"/>
    <property type="molecule type" value="Genomic_DNA"/>
</dbReference>
<feature type="region of interest" description="Disordered" evidence="6">
    <location>
        <begin position="1"/>
        <end position="70"/>
    </location>
</feature>
<keyword evidence="2" id="KW-0963">Cytoplasm</keyword>
<comment type="caution">
    <text evidence="8">The sequence shown here is derived from an EMBL/GenBank/DDBJ whole genome shotgun (WGS) entry which is preliminary data.</text>
</comment>
<keyword evidence="3" id="KW-0677">Repeat</keyword>
<dbReference type="InterPro" id="IPR035979">
    <property type="entry name" value="RBD_domain_sf"/>
</dbReference>
<gene>
    <name evidence="8" type="ORF">GBAR_LOCUS2314</name>
</gene>
<dbReference type="GO" id="GO:0003723">
    <property type="term" value="F:RNA binding"/>
    <property type="evidence" value="ECO:0007669"/>
    <property type="project" value="UniProtKB-UniRule"/>
</dbReference>
<evidence type="ECO:0000256" key="2">
    <source>
        <dbReference type="ARBA" id="ARBA00022490"/>
    </source>
</evidence>
<dbReference type="PROSITE" id="PS50102">
    <property type="entry name" value="RRM"/>
    <property type="match status" value="3"/>
</dbReference>
<dbReference type="AlphaFoldDB" id="A0AA35R053"/>
<protein>
    <submittedName>
        <fullName evidence="8">APOBEC1 complementation factor</fullName>
    </submittedName>
</protein>
<dbReference type="SUPFAM" id="SSF54928">
    <property type="entry name" value="RNA-binding domain, RBD"/>
    <property type="match status" value="3"/>
</dbReference>
<evidence type="ECO:0000259" key="7">
    <source>
        <dbReference type="PROSITE" id="PS50102"/>
    </source>
</evidence>
<dbReference type="CDD" id="cd12251">
    <property type="entry name" value="RRM3_hnRNPR_like"/>
    <property type="match status" value="1"/>
</dbReference>
<dbReference type="InterPro" id="IPR012677">
    <property type="entry name" value="Nucleotide-bd_a/b_plait_sf"/>
</dbReference>
<dbReference type="Gene3D" id="3.30.70.330">
    <property type="match status" value="3"/>
</dbReference>
<evidence type="ECO:0000256" key="4">
    <source>
        <dbReference type="ARBA" id="ARBA00022884"/>
    </source>
</evidence>